<feature type="transmembrane region" description="Helical" evidence="1">
    <location>
        <begin position="6"/>
        <end position="25"/>
    </location>
</feature>
<sequence length="72" mass="8052">MGVLGVSLGGLGFGFWVVFCGREGLRVLEGFFCVREGISFAVGPALGLVAFCSFWTLWERWLVRFVFVWLSL</sequence>
<keyword evidence="1" id="KW-0472">Membrane</keyword>
<proteinExistence type="predicted"/>
<keyword evidence="1" id="KW-0812">Transmembrane</keyword>
<accession>A0A6A6PE70</accession>
<keyword evidence="3" id="KW-1185">Reference proteome</keyword>
<protein>
    <submittedName>
        <fullName evidence="2">Uncharacterized protein</fullName>
    </submittedName>
</protein>
<dbReference type="Proteomes" id="UP000799766">
    <property type="component" value="Unassembled WGS sequence"/>
</dbReference>
<organism evidence="2 3">
    <name type="scientific">Lineolata rhizophorae</name>
    <dbReference type="NCBI Taxonomy" id="578093"/>
    <lineage>
        <taxon>Eukaryota</taxon>
        <taxon>Fungi</taxon>
        <taxon>Dikarya</taxon>
        <taxon>Ascomycota</taxon>
        <taxon>Pezizomycotina</taxon>
        <taxon>Dothideomycetes</taxon>
        <taxon>Dothideomycetes incertae sedis</taxon>
        <taxon>Lineolatales</taxon>
        <taxon>Lineolataceae</taxon>
        <taxon>Lineolata</taxon>
    </lineage>
</organism>
<dbReference type="EMBL" id="MU001670">
    <property type="protein sequence ID" value="KAF2462261.1"/>
    <property type="molecule type" value="Genomic_DNA"/>
</dbReference>
<reference evidence="2" key="1">
    <citation type="journal article" date="2020" name="Stud. Mycol.">
        <title>101 Dothideomycetes genomes: a test case for predicting lifestyles and emergence of pathogens.</title>
        <authorList>
            <person name="Haridas S."/>
            <person name="Albert R."/>
            <person name="Binder M."/>
            <person name="Bloem J."/>
            <person name="Labutti K."/>
            <person name="Salamov A."/>
            <person name="Andreopoulos B."/>
            <person name="Baker S."/>
            <person name="Barry K."/>
            <person name="Bills G."/>
            <person name="Bluhm B."/>
            <person name="Cannon C."/>
            <person name="Castanera R."/>
            <person name="Culley D."/>
            <person name="Daum C."/>
            <person name="Ezra D."/>
            <person name="Gonzalez J."/>
            <person name="Henrissat B."/>
            <person name="Kuo A."/>
            <person name="Liang C."/>
            <person name="Lipzen A."/>
            <person name="Lutzoni F."/>
            <person name="Magnuson J."/>
            <person name="Mondo S."/>
            <person name="Nolan M."/>
            <person name="Ohm R."/>
            <person name="Pangilinan J."/>
            <person name="Park H.-J."/>
            <person name="Ramirez L."/>
            <person name="Alfaro M."/>
            <person name="Sun H."/>
            <person name="Tritt A."/>
            <person name="Yoshinaga Y."/>
            <person name="Zwiers L.-H."/>
            <person name="Turgeon B."/>
            <person name="Goodwin S."/>
            <person name="Spatafora J."/>
            <person name="Crous P."/>
            <person name="Grigoriev I."/>
        </authorList>
    </citation>
    <scope>NUCLEOTIDE SEQUENCE</scope>
    <source>
        <strain evidence="2">ATCC 16933</strain>
    </source>
</reference>
<keyword evidence="1" id="KW-1133">Transmembrane helix</keyword>
<gene>
    <name evidence="2" type="ORF">BDY21DRAFT_330921</name>
</gene>
<evidence type="ECO:0000313" key="3">
    <source>
        <dbReference type="Proteomes" id="UP000799766"/>
    </source>
</evidence>
<feature type="transmembrane region" description="Helical" evidence="1">
    <location>
        <begin position="37"/>
        <end position="58"/>
    </location>
</feature>
<evidence type="ECO:0000313" key="2">
    <source>
        <dbReference type="EMBL" id="KAF2462261.1"/>
    </source>
</evidence>
<dbReference type="AlphaFoldDB" id="A0A6A6PE70"/>
<evidence type="ECO:0000256" key="1">
    <source>
        <dbReference type="SAM" id="Phobius"/>
    </source>
</evidence>
<name>A0A6A6PE70_9PEZI</name>